<dbReference type="STRING" id="205917.A0A4Y9XU71"/>
<dbReference type="EMBL" id="SEOQ01001266">
    <property type="protein sequence ID" value="TFY52681.1"/>
    <property type="molecule type" value="Genomic_DNA"/>
</dbReference>
<gene>
    <name evidence="1" type="ORF">EVG20_g10446</name>
</gene>
<comment type="caution">
    <text evidence="1">The sequence shown here is derived from an EMBL/GenBank/DDBJ whole genome shotgun (WGS) entry which is preliminary data.</text>
</comment>
<accession>A0A4Y9XU71</accession>
<organism evidence="1 2">
    <name type="scientific">Dentipellis fragilis</name>
    <dbReference type="NCBI Taxonomy" id="205917"/>
    <lineage>
        <taxon>Eukaryota</taxon>
        <taxon>Fungi</taxon>
        <taxon>Dikarya</taxon>
        <taxon>Basidiomycota</taxon>
        <taxon>Agaricomycotina</taxon>
        <taxon>Agaricomycetes</taxon>
        <taxon>Russulales</taxon>
        <taxon>Hericiaceae</taxon>
        <taxon>Dentipellis</taxon>
    </lineage>
</organism>
<proteinExistence type="predicted"/>
<dbReference type="OrthoDB" id="265717at2759"/>
<evidence type="ECO:0000313" key="2">
    <source>
        <dbReference type="Proteomes" id="UP000298327"/>
    </source>
</evidence>
<sequence>MVTGAVLQRPKRSRPGERAQYRLSKILPQLVRLEINHRDAAQDIMVHSYTPTEEEVIKAINRLWRIRWNSFGTMGVAGIHLRIKDMNPTWSLSEKRLKDIRVRGLADGHLQQPREQIGRQLKPRKEEVQKRKENYYFEKQWREVGRARAAELSSTFEITTGELIFGQIEQMVSAMKTNRHDILSNSKENINAPGSTIHLVGWNFRAAAKPGTWNVVEVNPTPAITDEPNGYFMYHSSVTPMPTLRTAHKVSYGVEDPHILWVARYDWGYHGRADRDAVRTIADIDPQEWTDAWARKWEMYINSIYPDKFSPDNDKWDRIASFGNSAAFFIDALKALEVVKLLTRPSELDDRRERKLSSSLYSADSTEGAMAFGCHLHLDKWRCEFEVARLIYSGEKSALFPKDDELVGIWFDSRHWEYYDEEIEEDPMIIEL</sequence>
<dbReference type="AlphaFoldDB" id="A0A4Y9XU71"/>
<keyword evidence="2" id="KW-1185">Reference proteome</keyword>
<evidence type="ECO:0000313" key="1">
    <source>
        <dbReference type="EMBL" id="TFY52681.1"/>
    </source>
</evidence>
<reference evidence="1 2" key="1">
    <citation type="submission" date="2019-02" db="EMBL/GenBank/DDBJ databases">
        <title>Genome sequencing of the rare red list fungi Dentipellis fragilis.</title>
        <authorList>
            <person name="Buettner E."/>
            <person name="Kellner H."/>
        </authorList>
    </citation>
    <scope>NUCLEOTIDE SEQUENCE [LARGE SCALE GENOMIC DNA]</scope>
    <source>
        <strain evidence="1 2">DSM 105465</strain>
    </source>
</reference>
<dbReference type="Proteomes" id="UP000298327">
    <property type="component" value="Unassembled WGS sequence"/>
</dbReference>
<name>A0A4Y9XU71_9AGAM</name>
<protein>
    <submittedName>
        <fullName evidence="1">Uncharacterized protein</fullName>
    </submittedName>
</protein>